<dbReference type="PROSITE" id="PS50110">
    <property type="entry name" value="RESPONSE_REGULATORY"/>
    <property type="match status" value="1"/>
</dbReference>
<name>A0A1T4VXS8_9BACT</name>
<evidence type="ECO:0000256" key="2">
    <source>
        <dbReference type="PROSITE-ProRule" id="PRU00169"/>
    </source>
</evidence>
<dbReference type="Gene3D" id="3.40.50.2300">
    <property type="match status" value="1"/>
</dbReference>
<dbReference type="GO" id="GO:0000160">
    <property type="term" value="P:phosphorelay signal transduction system"/>
    <property type="evidence" value="ECO:0007669"/>
    <property type="project" value="InterPro"/>
</dbReference>
<evidence type="ECO:0000259" key="3">
    <source>
        <dbReference type="PROSITE" id="PS50110"/>
    </source>
</evidence>
<dbReference type="EMBL" id="FUYA01000003">
    <property type="protein sequence ID" value="SKA69796.1"/>
    <property type="molecule type" value="Genomic_DNA"/>
</dbReference>
<dbReference type="PANTHER" id="PTHR44591">
    <property type="entry name" value="STRESS RESPONSE REGULATOR PROTEIN 1"/>
    <property type="match status" value="1"/>
</dbReference>
<dbReference type="SUPFAM" id="SSF52172">
    <property type="entry name" value="CheY-like"/>
    <property type="match status" value="1"/>
</dbReference>
<protein>
    <submittedName>
        <fullName evidence="4">Response regulator receiver domain-containing protein</fullName>
    </submittedName>
</protein>
<keyword evidence="5" id="KW-1185">Reference proteome</keyword>
<reference evidence="4 5" key="1">
    <citation type="submission" date="2017-02" db="EMBL/GenBank/DDBJ databases">
        <authorList>
            <person name="Peterson S.W."/>
        </authorList>
    </citation>
    <scope>NUCLEOTIDE SEQUENCE [LARGE SCALE GENOMIC DNA]</scope>
    <source>
        <strain evidence="4 5">DSM 18034</strain>
    </source>
</reference>
<evidence type="ECO:0000313" key="5">
    <source>
        <dbReference type="Proteomes" id="UP000189733"/>
    </source>
</evidence>
<dbReference type="SMART" id="SM00448">
    <property type="entry name" value="REC"/>
    <property type="match status" value="1"/>
</dbReference>
<dbReference type="PANTHER" id="PTHR44591:SF23">
    <property type="entry name" value="CHEY SUBFAMILY"/>
    <property type="match status" value="1"/>
</dbReference>
<dbReference type="STRING" id="1121442.SAMN02745702_01225"/>
<dbReference type="RefSeq" id="WP_078684521.1">
    <property type="nucleotide sequence ID" value="NZ_FUYA01000003.1"/>
</dbReference>
<proteinExistence type="predicted"/>
<keyword evidence="1 2" id="KW-0597">Phosphoprotein</keyword>
<dbReference type="OrthoDB" id="9802155at2"/>
<dbReference type="InterPro" id="IPR011006">
    <property type="entry name" value="CheY-like_superfamily"/>
</dbReference>
<feature type="domain" description="Response regulatory" evidence="3">
    <location>
        <begin position="7"/>
        <end position="123"/>
    </location>
</feature>
<dbReference type="InterPro" id="IPR050595">
    <property type="entry name" value="Bact_response_regulator"/>
</dbReference>
<accession>A0A1T4VXS8</accession>
<dbReference type="Pfam" id="PF00072">
    <property type="entry name" value="Response_reg"/>
    <property type="match status" value="1"/>
</dbReference>
<sequence>MSQEFPVVLIVDDEPLIRETLADFMEDSGYEVLTAESGEDGLEILKRGHVDYATVDMRLPGMDGNAFIIQALKINPQLRLCIFTGSTDYVLPAELSELGLGDDHVLTKPLMSLDVLLERFEKLYGAQA</sequence>
<gene>
    <name evidence="4" type="ORF">SAMN02745702_01225</name>
</gene>
<evidence type="ECO:0000256" key="1">
    <source>
        <dbReference type="ARBA" id="ARBA00022553"/>
    </source>
</evidence>
<organism evidence="4 5">
    <name type="scientific">Desulfobaculum bizertense DSM 18034</name>
    <dbReference type="NCBI Taxonomy" id="1121442"/>
    <lineage>
        <taxon>Bacteria</taxon>
        <taxon>Pseudomonadati</taxon>
        <taxon>Thermodesulfobacteriota</taxon>
        <taxon>Desulfovibrionia</taxon>
        <taxon>Desulfovibrionales</taxon>
        <taxon>Desulfovibrionaceae</taxon>
        <taxon>Desulfobaculum</taxon>
    </lineage>
</organism>
<evidence type="ECO:0000313" key="4">
    <source>
        <dbReference type="EMBL" id="SKA69796.1"/>
    </source>
</evidence>
<dbReference type="Proteomes" id="UP000189733">
    <property type="component" value="Unassembled WGS sequence"/>
</dbReference>
<dbReference type="InterPro" id="IPR001789">
    <property type="entry name" value="Sig_transdc_resp-reg_receiver"/>
</dbReference>
<feature type="modified residue" description="4-aspartylphosphate" evidence="2">
    <location>
        <position position="56"/>
    </location>
</feature>
<dbReference type="AlphaFoldDB" id="A0A1T4VXS8"/>